<sequence length="92" mass="10585">MRKKVGSAVLLLQIKLRKHSKSLISQQSFTLHLLYSLKWHSTPDPQTIARSRFEVLRQATTDTFCGSPSPVNVNSDTTENWSFSVRFHINNR</sequence>
<dbReference type="AlphaFoldDB" id="A0A0R3THM6"/>
<name>A0A0R3THM6_RODNA</name>
<accession>A0A0R3THM6</accession>
<reference evidence="1" key="1">
    <citation type="submission" date="2017-02" db="UniProtKB">
        <authorList>
            <consortium name="WormBaseParasite"/>
        </authorList>
    </citation>
    <scope>IDENTIFICATION</scope>
</reference>
<protein>
    <submittedName>
        <fullName evidence="1">Secreted protein</fullName>
    </submittedName>
</protein>
<proteinExistence type="predicted"/>
<dbReference type="WBParaSite" id="HNAJ_0000656701-mRNA-1">
    <property type="protein sequence ID" value="HNAJ_0000656701-mRNA-1"/>
    <property type="gene ID" value="HNAJ_0000656701"/>
</dbReference>
<organism evidence="1">
    <name type="scientific">Rodentolepis nana</name>
    <name type="common">Dwarf tapeworm</name>
    <name type="synonym">Hymenolepis nana</name>
    <dbReference type="NCBI Taxonomy" id="102285"/>
    <lineage>
        <taxon>Eukaryota</taxon>
        <taxon>Metazoa</taxon>
        <taxon>Spiralia</taxon>
        <taxon>Lophotrochozoa</taxon>
        <taxon>Platyhelminthes</taxon>
        <taxon>Cestoda</taxon>
        <taxon>Eucestoda</taxon>
        <taxon>Cyclophyllidea</taxon>
        <taxon>Hymenolepididae</taxon>
        <taxon>Rodentolepis</taxon>
    </lineage>
</organism>
<evidence type="ECO:0000313" key="1">
    <source>
        <dbReference type="WBParaSite" id="HNAJ_0000656701-mRNA-1"/>
    </source>
</evidence>